<dbReference type="EMBL" id="CP051167">
    <property type="protein sequence ID" value="QIZ71275.1"/>
    <property type="molecule type" value="Genomic_DNA"/>
</dbReference>
<dbReference type="Proteomes" id="UP000500857">
    <property type="component" value="Chromosome"/>
</dbReference>
<proteinExistence type="predicted"/>
<dbReference type="AlphaFoldDB" id="A0A6H1TXZ7"/>
<evidence type="ECO:0000313" key="2">
    <source>
        <dbReference type="Proteomes" id="UP000500857"/>
    </source>
</evidence>
<gene>
    <name evidence="1" type="ORF">HCG48_12340</name>
</gene>
<reference evidence="1 2" key="1">
    <citation type="submission" date="2020-04" db="EMBL/GenBank/DDBJ databases">
        <authorList>
            <person name="Basu S."/>
            <person name="Maruthanayagam V."/>
            <person name="Chakraborty S."/>
            <person name="Pramanik A."/>
            <person name="Mukherjee J."/>
            <person name="Brink B."/>
        </authorList>
    </citation>
    <scope>NUCLEOTIDE SEQUENCE [LARGE SCALE GENOMIC DNA]</scope>
    <source>
        <strain evidence="1 2">AP17</strain>
    </source>
</reference>
<dbReference type="RefSeq" id="WP_168569429.1">
    <property type="nucleotide sequence ID" value="NZ_CP051167.1"/>
</dbReference>
<dbReference type="KEGG" id="oxy:HCG48_12340"/>
<sequence length="46" mass="5112">MTSRFPSGDASRSPDNLPFEAIALCCRFFYPTVKAIGFPILISQFV</sequence>
<accession>A0A6H1TXZ7</accession>
<name>A0A6H1TXZ7_9CYAN</name>
<protein>
    <submittedName>
        <fullName evidence="1">Uncharacterized protein</fullName>
    </submittedName>
</protein>
<organism evidence="1 2">
    <name type="scientific">Oxynema aestuarii AP17</name>
    <dbReference type="NCBI Taxonomy" id="2064643"/>
    <lineage>
        <taxon>Bacteria</taxon>
        <taxon>Bacillati</taxon>
        <taxon>Cyanobacteriota</taxon>
        <taxon>Cyanophyceae</taxon>
        <taxon>Oscillatoriophycideae</taxon>
        <taxon>Oscillatoriales</taxon>
        <taxon>Oscillatoriaceae</taxon>
        <taxon>Oxynema</taxon>
        <taxon>Oxynema aestuarii</taxon>
    </lineage>
</organism>
<keyword evidence="2" id="KW-1185">Reference proteome</keyword>
<evidence type="ECO:0000313" key="1">
    <source>
        <dbReference type="EMBL" id="QIZ71275.1"/>
    </source>
</evidence>